<evidence type="ECO:0000313" key="3">
    <source>
        <dbReference type="Proteomes" id="UP000524450"/>
    </source>
</evidence>
<dbReference type="RefSeq" id="WP_184642700.1">
    <property type="nucleotide sequence ID" value="NZ_JACIFZ010000018.1"/>
</dbReference>
<dbReference type="AlphaFoldDB" id="A0A840G0K8"/>
<accession>A0A840G0K8</accession>
<dbReference type="Proteomes" id="UP000524450">
    <property type="component" value="Unassembled WGS sequence"/>
</dbReference>
<feature type="region of interest" description="Disordered" evidence="1">
    <location>
        <begin position="128"/>
        <end position="186"/>
    </location>
</feature>
<gene>
    <name evidence="2" type="ORF">GGD71_006828</name>
</gene>
<sequence length="237" mass="26429">MKYKIKDEQSGEVPADHVILSMAGTSTTMTLAEWSKEKSRRDARHARGFYTMEEAAEVMAAEHGFDAENFLWGRMHPAVAGCELELIDENDGMPVRTSGHPIRHFADWVTPQGMNKWLRASGSIFLWPESETPPQSSTDNSAPQSSQSPPGMGTESVLKRSALVEKHQNQWPTIDRDLKDGGENGLSEAAKHQKHGMWFEDRALAWARQQGKLKPETHGAPVNSIFNAPGRKHRMGD</sequence>
<name>A0A840G0K8_9BURK</name>
<feature type="compositionally biased region" description="Polar residues" evidence="1">
    <location>
        <begin position="132"/>
        <end position="149"/>
    </location>
</feature>
<evidence type="ECO:0000313" key="2">
    <source>
        <dbReference type="EMBL" id="MBB4226015.1"/>
    </source>
</evidence>
<organism evidence="2 3">
    <name type="scientific">Variovorax guangxiensis</name>
    <dbReference type="NCBI Taxonomy" id="1775474"/>
    <lineage>
        <taxon>Bacteria</taxon>
        <taxon>Pseudomonadati</taxon>
        <taxon>Pseudomonadota</taxon>
        <taxon>Betaproteobacteria</taxon>
        <taxon>Burkholderiales</taxon>
        <taxon>Comamonadaceae</taxon>
        <taxon>Variovorax</taxon>
    </lineage>
</organism>
<comment type="caution">
    <text evidence="2">The sequence shown here is derived from an EMBL/GenBank/DDBJ whole genome shotgun (WGS) entry which is preliminary data.</text>
</comment>
<feature type="compositionally biased region" description="Basic and acidic residues" evidence="1">
    <location>
        <begin position="162"/>
        <end position="182"/>
    </location>
</feature>
<proteinExistence type="predicted"/>
<dbReference type="EMBL" id="JACIFZ010000018">
    <property type="protein sequence ID" value="MBB4226015.1"/>
    <property type="molecule type" value="Genomic_DNA"/>
</dbReference>
<feature type="region of interest" description="Disordered" evidence="1">
    <location>
        <begin position="212"/>
        <end position="237"/>
    </location>
</feature>
<protein>
    <submittedName>
        <fullName evidence="2">Uncharacterized protein</fullName>
    </submittedName>
</protein>
<reference evidence="2 3" key="1">
    <citation type="submission" date="2020-08" db="EMBL/GenBank/DDBJ databases">
        <title>Genomic Encyclopedia of Type Strains, Phase IV (KMG-V): Genome sequencing to study the core and pangenomes of soil and plant-associated prokaryotes.</title>
        <authorList>
            <person name="Whitman W."/>
        </authorList>
    </citation>
    <scope>NUCLEOTIDE SEQUENCE [LARGE SCALE GENOMIC DNA]</scope>
    <source>
        <strain evidence="2 3">34/80</strain>
    </source>
</reference>
<evidence type="ECO:0000256" key="1">
    <source>
        <dbReference type="SAM" id="MobiDB-lite"/>
    </source>
</evidence>